<keyword evidence="10" id="KW-1185">Reference proteome</keyword>
<dbReference type="InterPro" id="IPR050388">
    <property type="entry name" value="ABC_Ni/Peptide_Import"/>
</dbReference>
<dbReference type="Proteomes" id="UP000229498">
    <property type="component" value="Unassembled WGS sequence"/>
</dbReference>
<evidence type="ECO:0000256" key="1">
    <source>
        <dbReference type="ARBA" id="ARBA00004417"/>
    </source>
</evidence>
<keyword evidence="4" id="KW-1003">Cell membrane</keyword>
<dbReference type="InterPro" id="IPR027417">
    <property type="entry name" value="P-loop_NTPase"/>
</dbReference>
<evidence type="ECO:0000256" key="6">
    <source>
        <dbReference type="ARBA" id="ARBA00022840"/>
    </source>
</evidence>
<dbReference type="OrthoDB" id="9802264at2"/>
<gene>
    <name evidence="9" type="ORF">CVT23_02510</name>
</gene>
<evidence type="ECO:0000256" key="2">
    <source>
        <dbReference type="ARBA" id="ARBA00005417"/>
    </source>
</evidence>
<evidence type="ECO:0000313" key="9">
    <source>
        <dbReference type="EMBL" id="PJK31127.1"/>
    </source>
</evidence>
<dbReference type="GO" id="GO:0005524">
    <property type="term" value="F:ATP binding"/>
    <property type="evidence" value="ECO:0007669"/>
    <property type="project" value="UniProtKB-KW"/>
</dbReference>
<comment type="caution">
    <text evidence="9">The sequence shown here is derived from an EMBL/GenBank/DDBJ whole genome shotgun (WGS) entry which is preliminary data.</text>
</comment>
<evidence type="ECO:0000256" key="5">
    <source>
        <dbReference type="ARBA" id="ARBA00022741"/>
    </source>
</evidence>
<sequence length="288" mass="32198">MSALLDIRDLRIRRKDGGNVLRGVSVTAAAREVHGLVGESGAGRTTVTRAILGMLPDDMRIAGGRIRFDDSDLLDMHPSPRRRLLGRHIATIPRDPLMALTPSRRIGRQVADVFRENLKFGRTESRRAALQLLEEVGVREPEHAAERYPYELSAVARQRVLIAIAFACSPKLVIADEPTAALDVTAQMQILRLIADMTESRRSALLFVTHDLSVVARMCDRVTVMHEGMVVEQGPVSQMLSKDAQPFTRALMASMPRHDRPGEILEPVPELVRAELRARVAEYDRRHR</sequence>
<dbReference type="SUPFAM" id="SSF52540">
    <property type="entry name" value="P-loop containing nucleoside triphosphate hydrolases"/>
    <property type="match status" value="1"/>
</dbReference>
<dbReference type="PROSITE" id="PS50893">
    <property type="entry name" value="ABC_TRANSPORTER_2"/>
    <property type="match status" value="1"/>
</dbReference>
<dbReference type="RefSeq" id="WP_109796255.1">
    <property type="nucleotide sequence ID" value="NZ_PHIG01000007.1"/>
</dbReference>
<dbReference type="InterPro" id="IPR003439">
    <property type="entry name" value="ABC_transporter-like_ATP-bd"/>
</dbReference>
<dbReference type="InterPro" id="IPR003593">
    <property type="entry name" value="AAA+_ATPase"/>
</dbReference>
<accession>A0A2M9G5Y7</accession>
<feature type="domain" description="ABC transporter" evidence="8">
    <location>
        <begin position="5"/>
        <end position="252"/>
    </location>
</feature>
<name>A0A2M9G5Y7_9PROT</name>
<comment type="subcellular location">
    <subcellularLocation>
        <location evidence="1">Cell inner membrane</location>
        <topology evidence="1">Peripheral membrane protein</topology>
    </subcellularLocation>
</comment>
<dbReference type="Gene3D" id="3.40.50.300">
    <property type="entry name" value="P-loop containing nucleotide triphosphate hydrolases"/>
    <property type="match status" value="1"/>
</dbReference>
<comment type="similarity">
    <text evidence="2">Belongs to the ABC transporter superfamily.</text>
</comment>
<keyword evidence="3" id="KW-0813">Transport</keyword>
<evidence type="ECO:0000256" key="7">
    <source>
        <dbReference type="ARBA" id="ARBA00023136"/>
    </source>
</evidence>
<proteinExistence type="inferred from homology"/>
<keyword evidence="7" id="KW-0472">Membrane</keyword>
<organism evidence="9 10">
    <name type="scientific">Minwuia thermotolerans</name>
    <dbReference type="NCBI Taxonomy" id="2056226"/>
    <lineage>
        <taxon>Bacteria</taxon>
        <taxon>Pseudomonadati</taxon>
        <taxon>Pseudomonadota</taxon>
        <taxon>Alphaproteobacteria</taxon>
        <taxon>Minwuiales</taxon>
        <taxon>Minwuiaceae</taxon>
        <taxon>Minwuia</taxon>
    </lineage>
</organism>
<reference evidence="9 10" key="1">
    <citation type="submission" date="2017-11" db="EMBL/GenBank/DDBJ databases">
        <title>Draft genome sequence of Rhizobiales bacterium SY3-13.</title>
        <authorList>
            <person name="Sun C."/>
        </authorList>
    </citation>
    <scope>NUCLEOTIDE SEQUENCE [LARGE SCALE GENOMIC DNA]</scope>
    <source>
        <strain evidence="9 10">SY3-13</strain>
    </source>
</reference>
<dbReference type="PANTHER" id="PTHR43297:SF2">
    <property type="entry name" value="DIPEPTIDE TRANSPORT ATP-BINDING PROTEIN DPPD"/>
    <property type="match status" value="1"/>
</dbReference>
<dbReference type="CDD" id="cd03257">
    <property type="entry name" value="ABC_NikE_OppD_transporters"/>
    <property type="match status" value="1"/>
</dbReference>
<evidence type="ECO:0000256" key="4">
    <source>
        <dbReference type="ARBA" id="ARBA00022475"/>
    </source>
</evidence>
<dbReference type="PANTHER" id="PTHR43297">
    <property type="entry name" value="OLIGOPEPTIDE TRANSPORT ATP-BINDING PROTEIN APPD"/>
    <property type="match status" value="1"/>
</dbReference>
<evidence type="ECO:0000259" key="8">
    <source>
        <dbReference type="PROSITE" id="PS50893"/>
    </source>
</evidence>
<dbReference type="GO" id="GO:0016887">
    <property type="term" value="F:ATP hydrolysis activity"/>
    <property type="evidence" value="ECO:0007669"/>
    <property type="project" value="InterPro"/>
</dbReference>
<keyword evidence="6 9" id="KW-0067">ATP-binding</keyword>
<dbReference type="Pfam" id="PF00005">
    <property type="entry name" value="ABC_tran"/>
    <property type="match status" value="1"/>
</dbReference>
<dbReference type="AlphaFoldDB" id="A0A2M9G5Y7"/>
<dbReference type="GO" id="GO:0005886">
    <property type="term" value="C:plasma membrane"/>
    <property type="evidence" value="ECO:0007669"/>
    <property type="project" value="UniProtKB-SubCell"/>
</dbReference>
<dbReference type="EMBL" id="PHIG01000007">
    <property type="protein sequence ID" value="PJK31127.1"/>
    <property type="molecule type" value="Genomic_DNA"/>
</dbReference>
<evidence type="ECO:0000313" key="10">
    <source>
        <dbReference type="Proteomes" id="UP000229498"/>
    </source>
</evidence>
<keyword evidence="5" id="KW-0547">Nucleotide-binding</keyword>
<evidence type="ECO:0000256" key="3">
    <source>
        <dbReference type="ARBA" id="ARBA00022448"/>
    </source>
</evidence>
<protein>
    <submittedName>
        <fullName evidence="9">ABC transporter ATP-binding protein</fullName>
    </submittedName>
</protein>
<dbReference type="SMART" id="SM00382">
    <property type="entry name" value="AAA"/>
    <property type="match status" value="1"/>
</dbReference>